<proteinExistence type="predicted"/>
<dbReference type="InterPro" id="IPR005534">
    <property type="entry name" value="Curli_assmbl/transp-comp_CsgG"/>
</dbReference>
<evidence type="ECO:0000313" key="2">
    <source>
        <dbReference type="EMBL" id="MBB3872552.1"/>
    </source>
</evidence>
<name>A0A7W6A5I6_9CAUL</name>
<dbReference type="NCBIfam" id="NF037935">
    <property type="entry name" value="holdfast_HfaB"/>
    <property type="match status" value="1"/>
</dbReference>
<dbReference type="PROSITE" id="PS51257">
    <property type="entry name" value="PROKAR_LIPOPROTEIN"/>
    <property type="match status" value="1"/>
</dbReference>
<dbReference type="EMBL" id="JACIDA010000002">
    <property type="protein sequence ID" value="MBB3872552.1"/>
    <property type="molecule type" value="Genomic_DNA"/>
</dbReference>
<feature type="compositionally biased region" description="Polar residues" evidence="1">
    <location>
        <begin position="337"/>
        <end position="354"/>
    </location>
</feature>
<dbReference type="InterPro" id="IPR049861">
    <property type="entry name" value="Holdfast_HfaB"/>
</dbReference>
<feature type="compositionally biased region" description="Pro residues" evidence="1">
    <location>
        <begin position="311"/>
        <end position="321"/>
    </location>
</feature>
<dbReference type="AlphaFoldDB" id="A0A7W6A5I6"/>
<dbReference type="GO" id="GO:0030288">
    <property type="term" value="C:outer membrane-bounded periplasmic space"/>
    <property type="evidence" value="ECO:0007669"/>
    <property type="project" value="InterPro"/>
</dbReference>
<dbReference type="Gene3D" id="3.40.50.10610">
    <property type="entry name" value="ABC-type transport auxiliary lipoprotein component"/>
    <property type="match status" value="1"/>
</dbReference>
<accession>A0A7W6A5I6</accession>
<dbReference type="Proteomes" id="UP000532936">
    <property type="component" value="Unassembled WGS sequence"/>
</dbReference>
<reference evidence="2 3" key="1">
    <citation type="submission" date="2020-08" db="EMBL/GenBank/DDBJ databases">
        <title>Genomic Encyclopedia of Type Strains, Phase IV (KMG-IV): sequencing the most valuable type-strain genomes for metagenomic binning, comparative biology and taxonomic classification.</title>
        <authorList>
            <person name="Goeker M."/>
        </authorList>
    </citation>
    <scope>NUCLEOTIDE SEQUENCE [LARGE SCALE GENOMIC DNA]</scope>
    <source>
        <strain evidence="2 3">DSM 14878</strain>
    </source>
</reference>
<comment type="caution">
    <text evidence="2">The sequence shown here is derived from an EMBL/GenBank/DDBJ whole genome shotgun (WGS) entry which is preliminary data.</text>
</comment>
<sequence>MRLRPLLEASMIAAVGLAGCTTAHYDPATGLYANPIGGAPATGNDTAYSAALRCLASAGQAEGRSAPRLAVGDIADLTGRNDLETGRKISQGASLFAVTALTKAGVPTVERQDRGVSEVERQYAQSHLLSDTPQAAGESAENFRPIYAGQIAGSRYYVVGGVTELNYNLRSSGVDVSAGGIEASGVKGGLTSSGYVMNIAIDLRLVDTQSQEVVATASYQKQLVGREIRVGVFDFTHGNIFDLSAGASGMEPIQFAVRTAIERGLYDFVADLYAIPRDRCLARPETGLQGESLLALRAVEAAAPQAERPSATPPGDRPAPSRPIAGPPARWVLDPSSWRTAPSSAVRGTTTAGG</sequence>
<gene>
    <name evidence="2" type="ORF">GGR11_002105</name>
</gene>
<feature type="region of interest" description="Disordered" evidence="1">
    <location>
        <begin position="304"/>
        <end position="354"/>
    </location>
</feature>
<protein>
    <submittedName>
        <fullName evidence="2">Curli production assembly/transport component CsgG/holdfast attachment protein HfaB</fullName>
    </submittedName>
</protein>
<dbReference type="RefSeq" id="WP_183196772.1">
    <property type="nucleotide sequence ID" value="NZ_JACIDA010000002.1"/>
</dbReference>
<evidence type="ECO:0000256" key="1">
    <source>
        <dbReference type="SAM" id="MobiDB-lite"/>
    </source>
</evidence>
<evidence type="ECO:0000313" key="3">
    <source>
        <dbReference type="Proteomes" id="UP000532936"/>
    </source>
</evidence>
<dbReference type="Pfam" id="PF03783">
    <property type="entry name" value="CsgG"/>
    <property type="match status" value="1"/>
</dbReference>
<organism evidence="2 3">
    <name type="scientific">Brevundimonas mediterranea</name>
    <dbReference type="NCBI Taxonomy" id="74329"/>
    <lineage>
        <taxon>Bacteria</taxon>
        <taxon>Pseudomonadati</taxon>
        <taxon>Pseudomonadota</taxon>
        <taxon>Alphaproteobacteria</taxon>
        <taxon>Caulobacterales</taxon>
        <taxon>Caulobacteraceae</taxon>
        <taxon>Brevundimonas</taxon>
    </lineage>
</organism>